<evidence type="ECO:0000313" key="5">
    <source>
        <dbReference type="EMBL" id="MFD2485499.1"/>
    </source>
</evidence>
<dbReference type="PRINTS" id="PR00033">
    <property type="entry name" value="HTHASNC"/>
</dbReference>
<dbReference type="SUPFAM" id="SSF46785">
    <property type="entry name" value="Winged helix' DNA-binding domain"/>
    <property type="match status" value="2"/>
</dbReference>
<evidence type="ECO:0000256" key="1">
    <source>
        <dbReference type="ARBA" id="ARBA00023015"/>
    </source>
</evidence>
<dbReference type="EMBL" id="JBHUKQ010000016">
    <property type="protein sequence ID" value="MFD2485499.1"/>
    <property type="molecule type" value="Genomic_DNA"/>
</dbReference>
<accession>A0ABW5I8H1</accession>
<dbReference type="Gene3D" id="1.10.10.10">
    <property type="entry name" value="Winged helix-like DNA-binding domain superfamily/Winged helix DNA-binding domain"/>
    <property type="match status" value="2"/>
</dbReference>
<dbReference type="SMART" id="SM00344">
    <property type="entry name" value="HTH_ASNC"/>
    <property type="match status" value="2"/>
</dbReference>
<evidence type="ECO:0000259" key="4">
    <source>
        <dbReference type="PROSITE" id="PS50956"/>
    </source>
</evidence>
<evidence type="ECO:0000313" key="6">
    <source>
        <dbReference type="Proteomes" id="UP001597542"/>
    </source>
</evidence>
<comment type="caution">
    <text evidence="5">The sequence shown here is derived from an EMBL/GenBank/DDBJ whole genome shotgun (WGS) entry which is preliminary data.</text>
</comment>
<name>A0ABW5I8H1_9PSEU</name>
<evidence type="ECO:0000256" key="2">
    <source>
        <dbReference type="ARBA" id="ARBA00023125"/>
    </source>
</evidence>
<dbReference type="Gene3D" id="3.30.70.920">
    <property type="match status" value="1"/>
</dbReference>
<feature type="domain" description="HTH asnC-type" evidence="4">
    <location>
        <begin position="6"/>
        <end position="66"/>
    </location>
</feature>
<dbReference type="InterPro" id="IPR019887">
    <property type="entry name" value="Tscrpt_reg_AsnC/Lrp_C"/>
</dbReference>
<dbReference type="Pfam" id="PF01037">
    <property type="entry name" value="AsnC_trans_reg"/>
    <property type="match status" value="1"/>
</dbReference>
<dbReference type="InterPro" id="IPR011008">
    <property type="entry name" value="Dimeric_a/b-barrel"/>
</dbReference>
<keyword evidence="2" id="KW-0238">DNA-binding</keyword>
<dbReference type="Pfam" id="PF13404">
    <property type="entry name" value="HTH_AsnC-type"/>
    <property type="match status" value="2"/>
</dbReference>
<dbReference type="InterPro" id="IPR036390">
    <property type="entry name" value="WH_DNA-bd_sf"/>
</dbReference>
<feature type="domain" description="HTH asnC-type" evidence="4">
    <location>
        <begin position="184"/>
        <end position="237"/>
    </location>
</feature>
<dbReference type="RefSeq" id="WP_344278395.1">
    <property type="nucleotide sequence ID" value="NZ_BAAAHV010000015.1"/>
</dbReference>
<reference evidence="6" key="1">
    <citation type="journal article" date="2019" name="Int. J. Syst. Evol. Microbiol.">
        <title>The Global Catalogue of Microorganisms (GCM) 10K type strain sequencing project: providing services to taxonomists for standard genome sequencing and annotation.</title>
        <authorList>
            <consortium name="The Broad Institute Genomics Platform"/>
            <consortium name="The Broad Institute Genome Sequencing Center for Infectious Disease"/>
            <person name="Wu L."/>
            <person name="Ma J."/>
        </authorList>
    </citation>
    <scope>NUCLEOTIDE SEQUENCE [LARGE SCALE GENOMIC DNA]</scope>
    <source>
        <strain evidence="6">CGMCC 4.7638</strain>
    </source>
</reference>
<organism evidence="5 6">
    <name type="scientific">Amycolatopsis albidoflavus</name>
    <dbReference type="NCBI Taxonomy" id="102226"/>
    <lineage>
        <taxon>Bacteria</taxon>
        <taxon>Bacillati</taxon>
        <taxon>Actinomycetota</taxon>
        <taxon>Actinomycetes</taxon>
        <taxon>Pseudonocardiales</taxon>
        <taxon>Pseudonocardiaceae</taxon>
        <taxon>Amycolatopsis</taxon>
    </lineage>
</organism>
<keyword evidence="6" id="KW-1185">Reference proteome</keyword>
<sequence length="331" mass="36083">MEKVVLDEVDRGLIHALHLDGRVSFSRVAAVLGVSQQTVARRYRRLREDGILRVVGLPAPRRSGEIEWMVRLSVTPNAAKTVAEALARRSDTSWVQLISGGTEIMCTVRTVPGNAQGSLLLRELPRTPRVMSVSAHCLLHMYFGGPSGWRALTTALTPAQQDELRPPPVETGGDVALADADAPLLAELTRDGRMSYGELAAATGWSETTVKRRLQALRQHGVVFFDIEIDEFAMGYSAETWLWLSVKPSQLVEVATTLAGHAEVAVVAATTGPTNLVVHALCRDLDALHEYLTERVCSLDAIRHMETAPVLQTLKSAGAARDLGRTATRQR</sequence>
<keyword evidence="1" id="KW-0805">Transcription regulation</keyword>
<dbReference type="PANTHER" id="PTHR30154:SF34">
    <property type="entry name" value="TRANSCRIPTIONAL REGULATOR AZLB"/>
    <property type="match status" value="1"/>
</dbReference>
<dbReference type="InterPro" id="IPR011991">
    <property type="entry name" value="ArsR-like_HTH"/>
</dbReference>
<dbReference type="InterPro" id="IPR019888">
    <property type="entry name" value="Tscrpt_reg_AsnC-like"/>
</dbReference>
<evidence type="ECO:0000256" key="3">
    <source>
        <dbReference type="ARBA" id="ARBA00023163"/>
    </source>
</evidence>
<keyword evidence="3" id="KW-0804">Transcription</keyword>
<protein>
    <submittedName>
        <fullName evidence="5">Lrp/AsnC family transcriptional regulator</fullName>
    </submittedName>
</protein>
<dbReference type="SUPFAM" id="SSF54909">
    <property type="entry name" value="Dimeric alpha+beta barrel"/>
    <property type="match status" value="1"/>
</dbReference>
<gene>
    <name evidence="5" type="ORF">ACFSUT_34865</name>
</gene>
<dbReference type="Proteomes" id="UP001597542">
    <property type="component" value="Unassembled WGS sequence"/>
</dbReference>
<dbReference type="InterPro" id="IPR000485">
    <property type="entry name" value="AsnC-type_HTH_dom"/>
</dbReference>
<dbReference type="CDD" id="cd00090">
    <property type="entry name" value="HTH_ARSR"/>
    <property type="match status" value="1"/>
</dbReference>
<dbReference type="InterPro" id="IPR036388">
    <property type="entry name" value="WH-like_DNA-bd_sf"/>
</dbReference>
<dbReference type="PANTHER" id="PTHR30154">
    <property type="entry name" value="LEUCINE-RESPONSIVE REGULATORY PROTEIN"/>
    <property type="match status" value="1"/>
</dbReference>
<dbReference type="PROSITE" id="PS50956">
    <property type="entry name" value="HTH_ASNC_2"/>
    <property type="match status" value="2"/>
</dbReference>
<proteinExistence type="predicted"/>